<evidence type="ECO:0000256" key="7">
    <source>
        <dbReference type="ARBA" id="ARBA00022806"/>
    </source>
</evidence>
<evidence type="ECO:0000256" key="8">
    <source>
        <dbReference type="ARBA" id="ARBA00022840"/>
    </source>
</evidence>
<dbReference type="GO" id="GO:0003724">
    <property type="term" value="F:RNA helicase activity"/>
    <property type="evidence" value="ECO:0007669"/>
    <property type="project" value="UniProtKB-EC"/>
</dbReference>
<dbReference type="EMBL" id="JAMFTS010000002">
    <property type="protein sequence ID" value="KAJ4785111.1"/>
    <property type="molecule type" value="Genomic_DNA"/>
</dbReference>
<dbReference type="SMART" id="SM00490">
    <property type="entry name" value="HELICc"/>
    <property type="match status" value="1"/>
</dbReference>
<dbReference type="PROSITE" id="PS00690">
    <property type="entry name" value="DEAH_ATP_HELICASE"/>
    <property type="match status" value="1"/>
</dbReference>
<evidence type="ECO:0000256" key="13">
    <source>
        <dbReference type="ARBA" id="ARBA00077342"/>
    </source>
</evidence>
<dbReference type="FunFam" id="3.40.50.300:FF:000007">
    <property type="entry name" value="Pre-mRNA-splicing factor ATP-dependent RNA helicase"/>
    <property type="match status" value="1"/>
</dbReference>
<dbReference type="GO" id="GO:0006397">
    <property type="term" value="P:mRNA processing"/>
    <property type="evidence" value="ECO:0007669"/>
    <property type="project" value="UniProtKB-KW"/>
</dbReference>
<reference evidence="16" key="1">
    <citation type="submission" date="2022-08" db="EMBL/GenBank/DDBJ databases">
        <authorList>
            <person name="Marques A."/>
        </authorList>
    </citation>
    <scope>NUCLEOTIDE SEQUENCE</scope>
    <source>
        <strain evidence="16">RhyPub2mFocal</strain>
        <tissue evidence="16">Leaves</tissue>
    </source>
</reference>
<dbReference type="PROSITE" id="PS51194">
    <property type="entry name" value="HELICASE_CTER"/>
    <property type="match status" value="1"/>
</dbReference>
<dbReference type="Proteomes" id="UP001140206">
    <property type="component" value="Chromosome 2"/>
</dbReference>
<dbReference type="InterPro" id="IPR014001">
    <property type="entry name" value="Helicase_ATP-bd"/>
</dbReference>
<comment type="catalytic activity">
    <reaction evidence="11">
        <text>ATP + H2O = ADP + phosphate + H(+)</text>
        <dbReference type="Rhea" id="RHEA:13065"/>
        <dbReference type="ChEBI" id="CHEBI:15377"/>
        <dbReference type="ChEBI" id="CHEBI:15378"/>
        <dbReference type="ChEBI" id="CHEBI:30616"/>
        <dbReference type="ChEBI" id="CHEBI:43474"/>
        <dbReference type="ChEBI" id="CHEBI:456216"/>
        <dbReference type="EC" id="3.6.4.13"/>
    </reaction>
</comment>
<dbReference type="SMART" id="SM00487">
    <property type="entry name" value="DEXDc"/>
    <property type="match status" value="1"/>
</dbReference>
<sequence>MTGENRIDKLRKLSRQTYLHNRKRKKLSSLEDELRDYVYIFEGVKLTQAEERELSYKKEIYELAKEHFVEENTDEYKMPDAYDIDGAINQEKRFSVANRRRRDTEAVEMMKFFAELDAWEEHQKGKSTLKFGSQDGKNAAEDYNYVFEDQIDFVQLSGIDEEPSEAESGSISRGLMEERKTLPIYSFRDELLHAVNDHQVIIIEGETGCGKTTQLPQYLHEAGYTKQGMIACTQPRRVAAMSVAARVSHEMGVKLGHEVGYSIRFEDCTSEKTVIKYMTDGMLLREFLGEPNLSSYSVVMVDEAHERTLSTDILFGLVKDIARSRKDFKLIVSSATLDAVKFSEFFDGAPIFRIPGHRFPVVPYYTRVPEADYIGAAISTVLKIHVTEPLGDILLFLTGQEEIESVDGMLKERTRGFGTKIAELIICPIFANLPTELQAKIFEPTPEGARKVVLATNIAETSLTINGIKYVVDPGFCKTKSYNPRTGMESLVVNPISRASANQRAGRAGRTGPGKCFRLYTEYSYKHELEDNAVPEIQRTNLANVVLTLKSLGIHDLVNFDFMDPPPSEALLRALEQLFALNALNAKGELTKTGRRMAEFPLDPMLSKMVVASDKYKCSEEIVTIAAMLSVGNTIFYCPKDKQVHADNARMNFNPGNGDHIALLNVYNAWKEMEYSTQWCYENYVQVRSMKRAHDIRDQLEGLLQRVQIDIRSNPSDLDATKKAIASGFFPHAAKLRKDGSYRTLKNPQTVYIHPSSGVVRVHPRWLVYNELVLTTKEYMRQVTDIKPEWLVEIAPHYYHLKDVDDPAIKKMPRGQGKPALWQWNSQIKMGRVGMR</sequence>
<dbReference type="AlphaFoldDB" id="A0AAV8F3A3"/>
<dbReference type="InterPro" id="IPR001650">
    <property type="entry name" value="Helicase_C-like"/>
</dbReference>
<dbReference type="Gene3D" id="3.40.50.300">
    <property type="entry name" value="P-loop containing nucleotide triphosphate hydrolases"/>
    <property type="match status" value="2"/>
</dbReference>
<evidence type="ECO:0000259" key="14">
    <source>
        <dbReference type="PROSITE" id="PS51192"/>
    </source>
</evidence>
<dbReference type="Pfam" id="PF07717">
    <property type="entry name" value="OB_NTP_bind"/>
    <property type="match status" value="1"/>
</dbReference>
<dbReference type="EC" id="3.6.4.13" evidence="2"/>
<dbReference type="GO" id="GO:0003723">
    <property type="term" value="F:RNA binding"/>
    <property type="evidence" value="ECO:0007669"/>
    <property type="project" value="TreeGrafter"/>
</dbReference>
<evidence type="ECO:0000256" key="5">
    <source>
        <dbReference type="ARBA" id="ARBA00022741"/>
    </source>
</evidence>
<keyword evidence="4" id="KW-0747">Spliceosome</keyword>
<dbReference type="SMART" id="SM00847">
    <property type="entry name" value="HA2"/>
    <property type="match status" value="1"/>
</dbReference>
<keyword evidence="3" id="KW-0507">mRNA processing</keyword>
<dbReference type="PANTHER" id="PTHR18934:SF83">
    <property type="entry name" value="PRE-MRNA-SPLICING FACTOR ATP-DEPENDENT RNA HELICASE DHX16"/>
    <property type="match status" value="1"/>
</dbReference>
<dbReference type="FunFam" id="3.40.50.300:FF:000726">
    <property type="entry name" value="Pre-mRNA-splicing factor ATP-dependent RNA helicase"/>
    <property type="match status" value="1"/>
</dbReference>
<keyword evidence="10" id="KW-0539">Nucleus</keyword>
<organism evidence="16 17">
    <name type="scientific">Rhynchospora pubera</name>
    <dbReference type="NCBI Taxonomy" id="906938"/>
    <lineage>
        <taxon>Eukaryota</taxon>
        <taxon>Viridiplantae</taxon>
        <taxon>Streptophyta</taxon>
        <taxon>Embryophyta</taxon>
        <taxon>Tracheophyta</taxon>
        <taxon>Spermatophyta</taxon>
        <taxon>Magnoliopsida</taxon>
        <taxon>Liliopsida</taxon>
        <taxon>Poales</taxon>
        <taxon>Cyperaceae</taxon>
        <taxon>Cyperoideae</taxon>
        <taxon>Rhynchosporeae</taxon>
        <taxon>Rhynchospora</taxon>
    </lineage>
</organism>
<evidence type="ECO:0000313" key="17">
    <source>
        <dbReference type="Proteomes" id="UP001140206"/>
    </source>
</evidence>
<dbReference type="InterPro" id="IPR027417">
    <property type="entry name" value="P-loop_NTPase"/>
</dbReference>
<comment type="similarity">
    <text evidence="12">Belongs to the DEAD box helicase family. DEAH subfamily. PRP2 sub-subfamily.</text>
</comment>
<comment type="caution">
    <text evidence="16">The sequence shown here is derived from an EMBL/GenBank/DDBJ whole genome shotgun (WGS) entry which is preliminary data.</text>
</comment>
<keyword evidence="9" id="KW-0508">mRNA splicing</keyword>
<dbReference type="Pfam" id="PF00271">
    <property type="entry name" value="Helicase_C"/>
    <property type="match status" value="1"/>
</dbReference>
<dbReference type="InterPro" id="IPR048333">
    <property type="entry name" value="HA2_WH"/>
</dbReference>
<dbReference type="InterPro" id="IPR011545">
    <property type="entry name" value="DEAD/DEAH_box_helicase_dom"/>
</dbReference>
<accession>A0AAV8F3A3</accession>
<dbReference type="SUPFAM" id="SSF52540">
    <property type="entry name" value="P-loop containing nucleoside triphosphate hydrolases"/>
    <property type="match status" value="1"/>
</dbReference>
<evidence type="ECO:0000256" key="2">
    <source>
        <dbReference type="ARBA" id="ARBA00012552"/>
    </source>
</evidence>
<dbReference type="FunFam" id="1.20.120.1080:FF:000001">
    <property type="entry name" value="Pre-mRNA-splicing factor ATP-dependent RNA helicase"/>
    <property type="match status" value="1"/>
</dbReference>
<dbReference type="Gene3D" id="1.20.120.1080">
    <property type="match status" value="1"/>
</dbReference>
<keyword evidence="8" id="KW-0067">ATP-binding</keyword>
<feature type="domain" description="Helicase C-terminal" evidence="15">
    <location>
        <begin position="377"/>
        <end position="553"/>
    </location>
</feature>
<keyword evidence="5" id="KW-0547">Nucleotide-binding</keyword>
<name>A0AAV8F3A3_9POAL</name>
<evidence type="ECO:0000256" key="1">
    <source>
        <dbReference type="ARBA" id="ARBA00004123"/>
    </source>
</evidence>
<feature type="domain" description="Helicase ATP-binding" evidence="14">
    <location>
        <begin position="192"/>
        <end position="355"/>
    </location>
</feature>
<dbReference type="GO" id="GO:0008380">
    <property type="term" value="P:RNA splicing"/>
    <property type="evidence" value="ECO:0007669"/>
    <property type="project" value="UniProtKB-KW"/>
</dbReference>
<keyword evidence="7 16" id="KW-0347">Helicase</keyword>
<dbReference type="PROSITE" id="PS51192">
    <property type="entry name" value="HELICASE_ATP_BIND_1"/>
    <property type="match status" value="1"/>
</dbReference>
<dbReference type="GO" id="GO:0071013">
    <property type="term" value="C:catalytic step 2 spliceosome"/>
    <property type="evidence" value="ECO:0007669"/>
    <property type="project" value="TreeGrafter"/>
</dbReference>
<dbReference type="PANTHER" id="PTHR18934">
    <property type="entry name" value="ATP-DEPENDENT RNA HELICASE"/>
    <property type="match status" value="1"/>
</dbReference>
<dbReference type="GO" id="GO:0071006">
    <property type="term" value="C:U2-type catalytic step 1 spliceosome"/>
    <property type="evidence" value="ECO:0007669"/>
    <property type="project" value="UniProtKB-ARBA"/>
</dbReference>
<dbReference type="Pfam" id="PF21010">
    <property type="entry name" value="HA2_C"/>
    <property type="match status" value="1"/>
</dbReference>
<evidence type="ECO:0000256" key="3">
    <source>
        <dbReference type="ARBA" id="ARBA00022664"/>
    </source>
</evidence>
<dbReference type="Pfam" id="PF00270">
    <property type="entry name" value="DEAD"/>
    <property type="match status" value="1"/>
</dbReference>
<gene>
    <name evidence="16" type="ORF">LUZ62_036357</name>
</gene>
<evidence type="ECO:0000256" key="10">
    <source>
        <dbReference type="ARBA" id="ARBA00023242"/>
    </source>
</evidence>
<evidence type="ECO:0000256" key="4">
    <source>
        <dbReference type="ARBA" id="ARBA00022728"/>
    </source>
</evidence>
<comment type="subcellular location">
    <subcellularLocation>
        <location evidence="1">Nucleus</location>
    </subcellularLocation>
</comment>
<dbReference type="InterPro" id="IPR011709">
    <property type="entry name" value="DEAD-box_helicase_OB_fold"/>
</dbReference>
<proteinExistence type="inferred from homology"/>
<dbReference type="Pfam" id="PF04408">
    <property type="entry name" value="WHD_HA2"/>
    <property type="match status" value="1"/>
</dbReference>
<dbReference type="GO" id="GO:0005524">
    <property type="term" value="F:ATP binding"/>
    <property type="evidence" value="ECO:0007669"/>
    <property type="project" value="UniProtKB-KW"/>
</dbReference>
<dbReference type="InterPro" id="IPR002464">
    <property type="entry name" value="DNA/RNA_helicase_DEAH_CS"/>
</dbReference>
<keyword evidence="17" id="KW-1185">Reference proteome</keyword>
<dbReference type="GO" id="GO:0016787">
    <property type="term" value="F:hydrolase activity"/>
    <property type="evidence" value="ECO:0007669"/>
    <property type="project" value="UniProtKB-KW"/>
</dbReference>
<evidence type="ECO:0000256" key="6">
    <source>
        <dbReference type="ARBA" id="ARBA00022801"/>
    </source>
</evidence>
<evidence type="ECO:0000259" key="15">
    <source>
        <dbReference type="PROSITE" id="PS51194"/>
    </source>
</evidence>
<protein>
    <recommendedName>
        <fullName evidence="2">RNA helicase</fullName>
        <ecNumber evidence="2">3.6.4.13</ecNumber>
    </recommendedName>
    <alternativeName>
        <fullName evidence="13">DEAH RNA helicase homolog PRP2</fullName>
    </alternativeName>
</protein>
<evidence type="ECO:0000256" key="9">
    <source>
        <dbReference type="ARBA" id="ARBA00023187"/>
    </source>
</evidence>
<keyword evidence="6" id="KW-0378">Hydrolase</keyword>
<evidence type="ECO:0000313" key="16">
    <source>
        <dbReference type="EMBL" id="KAJ4785111.1"/>
    </source>
</evidence>
<dbReference type="CDD" id="cd18791">
    <property type="entry name" value="SF2_C_RHA"/>
    <property type="match status" value="1"/>
</dbReference>
<evidence type="ECO:0000256" key="11">
    <source>
        <dbReference type="ARBA" id="ARBA00047984"/>
    </source>
</evidence>
<dbReference type="InterPro" id="IPR007502">
    <property type="entry name" value="Helicase-assoc_dom"/>
</dbReference>
<evidence type="ECO:0000256" key="12">
    <source>
        <dbReference type="ARBA" id="ARBA00061257"/>
    </source>
</evidence>